<dbReference type="EMBL" id="AYRZ02000003">
    <property type="protein sequence ID" value="PHT88913.1"/>
    <property type="molecule type" value="Genomic_DNA"/>
</dbReference>
<evidence type="ECO:0000313" key="2">
    <source>
        <dbReference type="EMBL" id="PHT88913.1"/>
    </source>
</evidence>
<accession>A0A1U8G1V7</accession>
<reference evidence="2 3" key="2">
    <citation type="journal article" date="2017" name="Genome Biol.">
        <title>New reference genome sequences of hot pepper reveal the massive evolution of plant disease-resistance genes by retroduplication.</title>
        <authorList>
            <person name="Kim S."/>
            <person name="Park J."/>
            <person name="Yeom S.I."/>
            <person name="Kim Y.M."/>
            <person name="Seo E."/>
            <person name="Kim K.T."/>
            <person name="Kim M.S."/>
            <person name="Lee J.M."/>
            <person name="Cheong K."/>
            <person name="Shin H.S."/>
            <person name="Kim S.B."/>
            <person name="Han K."/>
            <person name="Lee J."/>
            <person name="Park M."/>
            <person name="Lee H.A."/>
            <person name="Lee H.Y."/>
            <person name="Lee Y."/>
            <person name="Oh S."/>
            <person name="Lee J.H."/>
            <person name="Choi E."/>
            <person name="Choi E."/>
            <person name="Lee S.E."/>
            <person name="Jeon J."/>
            <person name="Kim H."/>
            <person name="Choi G."/>
            <person name="Song H."/>
            <person name="Lee J."/>
            <person name="Lee S.C."/>
            <person name="Kwon J.K."/>
            <person name="Lee H.Y."/>
            <person name="Koo N."/>
            <person name="Hong Y."/>
            <person name="Kim R.W."/>
            <person name="Kang W.H."/>
            <person name="Huh J.H."/>
            <person name="Kang B.C."/>
            <person name="Yang T.J."/>
            <person name="Lee Y.H."/>
            <person name="Bennetzen J.L."/>
            <person name="Choi D."/>
        </authorList>
    </citation>
    <scope>NUCLEOTIDE SEQUENCE [LARGE SCALE GENOMIC DNA]</scope>
    <source>
        <strain evidence="3">cv. CM334</strain>
    </source>
</reference>
<dbReference type="PANTHER" id="PTHR31672:SF13">
    <property type="entry name" value="F-BOX PROTEIN CPR30-LIKE"/>
    <property type="match status" value="1"/>
</dbReference>
<gene>
    <name evidence="2" type="ORF">T459_11019</name>
</gene>
<dbReference type="CDD" id="cd22157">
    <property type="entry name" value="F-box_AtFBW1-like"/>
    <property type="match status" value="1"/>
</dbReference>
<comment type="caution">
    <text evidence="2">The sequence shown here is derived from an EMBL/GenBank/DDBJ whole genome shotgun (WGS) entry which is preliminary data.</text>
</comment>
<feature type="domain" description="F-box" evidence="1">
    <location>
        <begin position="51"/>
        <end position="91"/>
    </location>
</feature>
<dbReference type="KEGG" id="cann:107861800"/>
<dbReference type="InterPro" id="IPR036047">
    <property type="entry name" value="F-box-like_dom_sf"/>
</dbReference>
<evidence type="ECO:0000313" key="3">
    <source>
        <dbReference type="Proteomes" id="UP000222542"/>
    </source>
</evidence>
<protein>
    <recommendedName>
        <fullName evidence="1">F-box domain-containing protein</fullName>
    </recommendedName>
</protein>
<dbReference type="AlphaFoldDB" id="A0A1U8G1V7"/>
<dbReference type="Proteomes" id="UP000222542">
    <property type="component" value="Unassembled WGS sequence"/>
</dbReference>
<reference evidence="2 3" key="1">
    <citation type="journal article" date="2014" name="Nat. Genet.">
        <title>Genome sequence of the hot pepper provides insights into the evolution of pungency in Capsicum species.</title>
        <authorList>
            <person name="Kim S."/>
            <person name="Park M."/>
            <person name="Yeom S.I."/>
            <person name="Kim Y.M."/>
            <person name="Lee J.M."/>
            <person name="Lee H.A."/>
            <person name="Seo E."/>
            <person name="Choi J."/>
            <person name="Cheong K."/>
            <person name="Kim K.T."/>
            <person name="Jung K."/>
            <person name="Lee G.W."/>
            <person name="Oh S.K."/>
            <person name="Bae C."/>
            <person name="Kim S.B."/>
            <person name="Lee H.Y."/>
            <person name="Kim S.Y."/>
            <person name="Kim M.S."/>
            <person name="Kang B.C."/>
            <person name="Jo Y.D."/>
            <person name="Yang H.B."/>
            <person name="Jeong H.J."/>
            <person name="Kang W.H."/>
            <person name="Kwon J.K."/>
            <person name="Shin C."/>
            <person name="Lim J.Y."/>
            <person name="Park J.H."/>
            <person name="Huh J.H."/>
            <person name="Kim J.S."/>
            <person name="Kim B.D."/>
            <person name="Cohen O."/>
            <person name="Paran I."/>
            <person name="Suh M.C."/>
            <person name="Lee S.B."/>
            <person name="Kim Y.K."/>
            <person name="Shin Y."/>
            <person name="Noh S.J."/>
            <person name="Park J."/>
            <person name="Seo Y.S."/>
            <person name="Kwon S.Y."/>
            <person name="Kim H.A."/>
            <person name="Park J.M."/>
            <person name="Kim H.J."/>
            <person name="Choi S.B."/>
            <person name="Bosland P.W."/>
            <person name="Reeves G."/>
            <person name="Jo S.H."/>
            <person name="Lee B.W."/>
            <person name="Cho H.T."/>
            <person name="Choi H.S."/>
            <person name="Lee M.S."/>
            <person name="Yu Y."/>
            <person name="Do Choi Y."/>
            <person name="Park B.S."/>
            <person name="van Deynze A."/>
            <person name="Ashrafi H."/>
            <person name="Hill T."/>
            <person name="Kim W.T."/>
            <person name="Pai H.S."/>
            <person name="Ahn H.K."/>
            <person name="Yeam I."/>
            <person name="Giovannoni J.J."/>
            <person name="Rose J.K."/>
            <person name="Sorensen I."/>
            <person name="Lee S.J."/>
            <person name="Kim R.W."/>
            <person name="Choi I.Y."/>
            <person name="Choi B.S."/>
            <person name="Lim J.S."/>
            <person name="Lee Y.H."/>
            <person name="Choi D."/>
        </authorList>
    </citation>
    <scope>NUCLEOTIDE SEQUENCE [LARGE SCALE GENOMIC DNA]</scope>
    <source>
        <strain evidence="3">cv. CM334</strain>
    </source>
</reference>
<evidence type="ECO:0000259" key="1">
    <source>
        <dbReference type="SMART" id="SM00256"/>
    </source>
</evidence>
<dbReference type="Pfam" id="PF00646">
    <property type="entry name" value="F-box"/>
    <property type="match status" value="1"/>
</dbReference>
<keyword evidence="3" id="KW-1185">Reference proteome</keyword>
<dbReference type="OrthoDB" id="1305192at2759"/>
<proteinExistence type="predicted"/>
<dbReference type="Gramene" id="PHT88913">
    <property type="protein sequence ID" value="PHT88913"/>
    <property type="gene ID" value="T459_11019"/>
</dbReference>
<organism evidence="2 3">
    <name type="scientific">Capsicum annuum</name>
    <name type="common">Capsicum pepper</name>
    <dbReference type="NCBI Taxonomy" id="4072"/>
    <lineage>
        <taxon>Eukaryota</taxon>
        <taxon>Viridiplantae</taxon>
        <taxon>Streptophyta</taxon>
        <taxon>Embryophyta</taxon>
        <taxon>Tracheophyta</taxon>
        <taxon>Spermatophyta</taxon>
        <taxon>Magnoliopsida</taxon>
        <taxon>eudicotyledons</taxon>
        <taxon>Gunneridae</taxon>
        <taxon>Pentapetalae</taxon>
        <taxon>asterids</taxon>
        <taxon>lamiids</taxon>
        <taxon>Solanales</taxon>
        <taxon>Solanaceae</taxon>
        <taxon>Solanoideae</taxon>
        <taxon>Capsiceae</taxon>
        <taxon>Capsicum</taxon>
    </lineage>
</organism>
<dbReference type="InterPro" id="IPR050796">
    <property type="entry name" value="SCF_F-box_component"/>
</dbReference>
<dbReference type="SMART" id="SM00256">
    <property type="entry name" value="FBOX"/>
    <property type="match status" value="1"/>
</dbReference>
<name>A0A1U8G1V7_CAPAN</name>
<sequence length="155" mass="17872">MKRCNELSADIESKKKQKKSISITKKPNLFDKEFNPSEETEPELKDVDQAMGTEILMDILKWLPLRSFLRFKCVSKFWNALISEPYFKMKQLSRAKNDKNSQRFVTSEIYPKGISPMYCCHLSSGSDPLNEDVQELDYPTGFIPWGCGLLCCCDP</sequence>
<dbReference type="PANTHER" id="PTHR31672">
    <property type="entry name" value="BNACNNG10540D PROTEIN"/>
    <property type="match status" value="1"/>
</dbReference>
<dbReference type="SUPFAM" id="SSF81383">
    <property type="entry name" value="F-box domain"/>
    <property type="match status" value="1"/>
</dbReference>
<dbReference type="InterPro" id="IPR001810">
    <property type="entry name" value="F-box_dom"/>
</dbReference>
<dbReference type="Gene3D" id="1.20.1280.50">
    <property type="match status" value="1"/>
</dbReference>